<evidence type="ECO:0000259" key="1">
    <source>
        <dbReference type="Pfam" id="PF00078"/>
    </source>
</evidence>
<dbReference type="PANTHER" id="PTHR46890">
    <property type="entry name" value="NON-LTR RETROLELEMENT REVERSE TRANSCRIPTASE-LIKE PROTEIN-RELATED"/>
    <property type="match status" value="1"/>
</dbReference>
<accession>A0AAV3PS62</accession>
<organism evidence="2 3">
    <name type="scientific">Lithospermum erythrorhizon</name>
    <name type="common">Purple gromwell</name>
    <name type="synonym">Lithospermum officinale var. erythrorhizon</name>
    <dbReference type="NCBI Taxonomy" id="34254"/>
    <lineage>
        <taxon>Eukaryota</taxon>
        <taxon>Viridiplantae</taxon>
        <taxon>Streptophyta</taxon>
        <taxon>Embryophyta</taxon>
        <taxon>Tracheophyta</taxon>
        <taxon>Spermatophyta</taxon>
        <taxon>Magnoliopsida</taxon>
        <taxon>eudicotyledons</taxon>
        <taxon>Gunneridae</taxon>
        <taxon>Pentapetalae</taxon>
        <taxon>asterids</taxon>
        <taxon>lamiids</taxon>
        <taxon>Boraginales</taxon>
        <taxon>Boraginaceae</taxon>
        <taxon>Boraginoideae</taxon>
        <taxon>Lithospermeae</taxon>
        <taxon>Lithospermum</taxon>
    </lineage>
</organism>
<dbReference type="InterPro" id="IPR052343">
    <property type="entry name" value="Retrotransposon-Effector_Assoc"/>
</dbReference>
<protein>
    <recommendedName>
        <fullName evidence="1">Reverse transcriptase domain-containing protein</fullName>
    </recommendedName>
</protein>
<gene>
    <name evidence="2" type="ORF">LIER_37554</name>
</gene>
<dbReference type="InterPro" id="IPR043502">
    <property type="entry name" value="DNA/RNA_pol_sf"/>
</dbReference>
<comment type="caution">
    <text evidence="2">The sequence shown here is derived from an EMBL/GenBank/DDBJ whole genome shotgun (WGS) entry which is preliminary data.</text>
</comment>
<dbReference type="EMBL" id="BAABME010018140">
    <property type="protein sequence ID" value="GAA0152757.1"/>
    <property type="molecule type" value="Genomic_DNA"/>
</dbReference>
<dbReference type="AlphaFoldDB" id="A0AAV3PS62"/>
<keyword evidence="3" id="KW-1185">Reference proteome</keyword>
<proteinExistence type="predicted"/>
<name>A0AAV3PS62_LITER</name>
<feature type="domain" description="Reverse transcriptase" evidence="1">
    <location>
        <begin position="138"/>
        <end position="233"/>
    </location>
</feature>
<evidence type="ECO:0000313" key="2">
    <source>
        <dbReference type="EMBL" id="GAA0152757.1"/>
    </source>
</evidence>
<dbReference type="SUPFAM" id="SSF56672">
    <property type="entry name" value="DNA/RNA polymerases"/>
    <property type="match status" value="1"/>
</dbReference>
<reference evidence="2 3" key="1">
    <citation type="submission" date="2024-01" db="EMBL/GenBank/DDBJ databases">
        <title>The complete chloroplast genome sequence of Lithospermum erythrorhizon: insights into the phylogenetic relationship among Boraginaceae species and the maternal lineages of purple gromwells.</title>
        <authorList>
            <person name="Okada T."/>
            <person name="Watanabe K."/>
        </authorList>
    </citation>
    <scope>NUCLEOTIDE SEQUENCE [LARGE SCALE GENOMIC DNA]</scope>
</reference>
<evidence type="ECO:0000313" key="3">
    <source>
        <dbReference type="Proteomes" id="UP001454036"/>
    </source>
</evidence>
<dbReference type="Proteomes" id="UP001454036">
    <property type="component" value="Unassembled WGS sequence"/>
</dbReference>
<dbReference type="PANTHER" id="PTHR46890:SF48">
    <property type="entry name" value="RNA-DIRECTED DNA POLYMERASE"/>
    <property type="match status" value="1"/>
</dbReference>
<dbReference type="InterPro" id="IPR000477">
    <property type="entry name" value="RT_dom"/>
</dbReference>
<sequence length="233" mass="26616">MRSHHRHNKILTISDGNGMLLSKQEDIVKEAVGFYVELFRDSKPKLTQEECEFISQCIDKGLDSQQQVALCVPVQEEEIRKTLFSMAEHKAPGPDGFLVEFFKENWNVVGVDFMKAVREFFVTCFMPKTVNATSLSLIPKKQCTTTMRDYRSIACCNVLYKCITKIMATRLKRCLSSVISGNQSAFMEGRLLSDNVLLMQEMVCNYHVPGGVKRCAIKIDLMKAYDSVKWEFL</sequence>
<dbReference type="Pfam" id="PF00078">
    <property type="entry name" value="RVT_1"/>
    <property type="match status" value="1"/>
</dbReference>